<sequence>MIVDALANAARYRTLHPRLAAAFDYLAAFDPSTADGKYPIDGDAVYAQVQSYTTKPASEKKWESHRRYLDVQYMVSGRERMTVSPLPGLAGATPYNDAKDVVNYAGASGEASSVYLEGGQFAIFFPEDGHQPGVQAGESGEVRKVVVKVLL</sequence>
<dbReference type="InParanoid" id="W0RKJ9"/>
<dbReference type="Pfam" id="PF04074">
    <property type="entry name" value="DUF386"/>
    <property type="match status" value="1"/>
</dbReference>
<reference evidence="1 2" key="1">
    <citation type="journal article" date="2014" name="Genome Announc.">
        <title>Genome Sequence and Methylome of Soil Bacterium Gemmatirosa kalamazoonensis KBS708T, a Member of the Rarely Cultivated Gemmatimonadetes Phylum.</title>
        <authorList>
            <person name="Debruyn J.M."/>
            <person name="Radosevich M."/>
            <person name="Wommack K.E."/>
            <person name="Polson S.W."/>
            <person name="Hauser L.J."/>
            <person name="Fawaz M.N."/>
            <person name="Korlach J."/>
            <person name="Tsai Y.C."/>
        </authorList>
    </citation>
    <scope>NUCLEOTIDE SEQUENCE [LARGE SCALE GENOMIC DNA]</scope>
    <source>
        <strain evidence="1 2">KBS708</strain>
    </source>
</reference>
<evidence type="ECO:0008006" key="3">
    <source>
        <dbReference type="Google" id="ProtNLM"/>
    </source>
</evidence>
<dbReference type="PANTHER" id="PTHR34986:SF1">
    <property type="entry name" value="PROTEIN YIAL"/>
    <property type="match status" value="1"/>
</dbReference>
<dbReference type="NCBIfam" id="TIGR00022">
    <property type="entry name" value="YhcH/YjgK/YiaL family protein"/>
    <property type="match status" value="1"/>
</dbReference>
<dbReference type="EMBL" id="CP007128">
    <property type="protein sequence ID" value="AHG91614.1"/>
    <property type="molecule type" value="Genomic_DNA"/>
</dbReference>
<proteinExistence type="predicted"/>
<dbReference type="GO" id="GO:0005829">
    <property type="term" value="C:cytosol"/>
    <property type="evidence" value="ECO:0007669"/>
    <property type="project" value="TreeGrafter"/>
</dbReference>
<dbReference type="KEGG" id="gba:J421_4077"/>
<gene>
    <name evidence="1" type="ORF">J421_4077</name>
</gene>
<dbReference type="PANTHER" id="PTHR34986">
    <property type="entry name" value="EVOLVED BETA-GALACTOSIDASE SUBUNIT BETA"/>
    <property type="match status" value="1"/>
</dbReference>
<dbReference type="InterPro" id="IPR037012">
    <property type="entry name" value="NanQ/TabA/YiaL_sf"/>
</dbReference>
<organism evidence="1 2">
    <name type="scientific">Gemmatirosa kalamazoonensis</name>
    <dbReference type="NCBI Taxonomy" id="861299"/>
    <lineage>
        <taxon>Bacteria</taxon>
        <taxon>Pseudomonadati</taxon>
        <taxon>Gemmatimonadota</taxon>
        <taxon>Gemmatimonadia</taxon>
        <taxon>Gemmatimonadales</taxon>
        <taxon>Gemmatimonadaceae</taxon>
        <taxon>Gemmatirosa</taxon>
    </lineage>
</organism>
<dbReference type="Gene3D" id="2.60.120.370">
    <property type="entry name" value="YhcH/YjgK/YiaL"/>
    <property type="match status" value="1"/>
</dbReference>
<dbReference type="RefSeq" id="WP_025413057.1">
    <property type="nucleotide sequence ID" value="NZ_CP007128.1"/>
</dbReference>
<dbReference type="SUPFAM" id="SSF51197">
    <property type="entry name" value="Clavaminate synthase-like"/>
    <property type="match status" value="1"/>
</dbReference>
<accession>W0RKJ9</accession>
<dbReference type="HOGENOM" id="CLU_107139_2_0_0"/>
<evidence type="ECO:0000313" key="2">
    <source>
        <dbReference type="Proteomes" id="UP000019151"/>
    </source>
</evidence>
<dbReference type="eggNOG" id="COG2731">
    <property type="taxonomic scope" value="Bacteria"/>
</dbReference>
<dbReference type="InterPro" id="IPR004375">
    <property type="entry name" value="NanQ/TabA/YiaL"/>
</dbReference>
<protein>
    <recommendedName>
        <fullName evidence="3">YhcH/YjgK/YiaL family protein</fullName>
    </recommendedName>
</protein>
<name>W0RKJ9_9BACT</name>
<dbReference type="OrthoDB" id="9792756at2"/>
<dbReference type="Proteomes" id="UP000019151">
    <property type="component" value="Chromosome"/>
</dbReference>
<dbReference type="AlphaFoldDB" id="W0RKJ9"/>
<keyword evidence="2" id="KW-1185">Reference proteome</keyword>
<dbReference type="STRING" id="861299.J421_4077"/>
<evidence type="ECO:0000313" key="1">
    <source>
        <dbReference type="EMBL" id="AHG91614.1"/>
    </source>
</evidence>